<sequence length="1291" mass="142599">MFSTVWRQSPVTVLRFLSESVIIIGMHKIPLTYPLTGCANEIQILDWSKNLLLCSRKFYEYVAVHHINITEEPDAHCFLIAAAGNRFYAALRLHCSTPLDWALDTLFENYTSDNIVNCCVGRPKLFDCFCFISAHGQTIVKPILKNKEKDELTVIKETSVCSVSAAECYSGVIRCSTYCDRLATIGFFGATFGQVFIRIDNFRLPANGHLIHESYSGLQTLHCQKGVIFSLDLCVLEHPSRCSLVSAAEDRSIAVWTTALETADDVTSYRGPWNLLYCLSGGSPNDGVVFESRIRMVVPSEKGILAVGEDCRIVWYPWDAINKVKVINNTHRGHGIWCADLWLPRGSVMGDAILVSGGNDGAICVQSLISAGQPELEVTNLIGLPEVTESATPIKADLHPSQSAVFPCSGSGEDFPRSLFFGPEGRLFYLTNMGRIHTAALSINRSKPRHNFIRPYFRHSVADAVFHNPCDDRTMNSMHLISAVTDPRLSDLFSGYSVCATNVDHTLLAIGDRVGRVYLFQFLSESPYLVCTDLVCLDQKLMELIWLDANLLMAATRSGPAVLLRVKFETVPALFAPQRVTLTLPAGPGMRWINTGCLCPVPRDNEKEVTHYKPLLIVGTRDGGLYMFQVDWQATANSFVSPIWSLEACHGRGGCTAVLCFPTHGSNTSLLISCGRTHGELRCWTVDLVHRTLVLRSLIPNSPFLTWVERFCATEDGRVFALGFQSIYFKAYQISLDGITLDTECLSQPWCWFRATCGGGNRSWGWWTSPRPDRTTESPCFVALTETDHLAGAYTISRSSASCSQITVAILASINKGGVLVQWAWRSLQTGLRSRYIRPILHGRDVNCCLVVTRPVVSSSTLSTRNGDRSHVLLCFSGGEDTTLSSWALMGSVGEKHRNGWTFVCSPEHHRGHLSNIRCLVLPQKLSANNGKWHPEPKYLLTGGGRGQIGLWSLHIEDTMPEIWLTRGTWRPGWLGFTRLRHSEPDDQTSETGPTGRVTNTTRHSVPGSADLRVMALVCLAHDNVVPGLTSLLGLAACSDGSIRMIYIEPPQPSNPRNPRMHEIGSLECLCGRSDLSRACYLDLQLIDFSEQAILVVSSTSRGELRGWCVRWPLFDDADRPQCELRWLLPTQPIPPYNLATKPAINCLALLTPCNSSSNTRLHLAVGADDGSVRIASVPSLDCQFGFAASEPRWVTSAVHHFATVVRLCSESECLFFTLSADQRVICWSFDPCTAALIPLRRAMLAGLGDPHGMDISFVSDNLSNNSSSSPTRTFILTTGTGTTLLEWSTV</sequence>
<comment type="subcellular location">
    <subcellularLocation>
        <location evidence="1">Cytoplasm</location>
    </subcellularLocation>
</comment>
<evidence type="ECO:0000256" key="2">
    <source>
        <dbReference type="ARBA" id="ARBA00022490"/>
    </source>
</evidence>
<dbReference type="EMBL" id="JXXN02000145">
    <property type="protein sequence ID" value="THD28468.1"/>
    <property type="molecule type" value="Genomic_DNA"/>
</dbReference>
<dbReference type="InterPro" id="IPR036322">
    <property type="entry name" value="WD40_repeat_dom_sf"/>
</dbReference>
<dbReference type="SMART" id="SM00320">
    <property type="entry name" value="WD40"/>
    <property type="match status" value="6"/>
</dbReference>
<comment type="caution">
    <text evidence="9">The sequence shown here is derived from an EMBL/GenBank/DDBJ whole genome shotgun (WGS) entry which is preliminary data.</text>
</comment>
<keyword evidence="10" id="KW-1185">Reference proteome</keyword>
<evidence type="ECO:0000313" key="9">
    <source>
        <dbReference type="EMBL" id="THD28468.1"/>
    </source>
</evidence>
<evidence type="ECO:0000256" key="8">
    <source>
        <dbReference type="SAM" id="MobiDB-lite"/>
    </source>
</evidence>
<organism evidence="9 10">
    <name type="scientific">Fasciola hepatica</name>
    <name type="common">Liver fluke</name>
    <dbReference type="NCBI Taxonomy" id="6192"/>
    <lineage>
        <taxon>Eukaryota</taxon>
        <taxon>Metazoa</taxon>
        <taxon>Spiralia</taxon>
        <taxon>Lophotrochozoa</taxon>
        <taxon>Platyhelminthes</taxon>
        <taxon>Trematoda</taxon>
        <taxon>Digenea</taxon>
        <taxon>Plagiorchiida</taxon>
        <taxon>Echinostomata</taxon>
        <taxon>Echinostomatoidea</taxon>
        <taxon>Fasciolidae</taxon>
        <taxon>Fasciola</taxon>
    </lineage>
</organism>
<proteinExistence type="inferred from homology"/>
<dbReference type="GO" id="GO:0030488">
    <property type="term" value="P:tRNA methylation"/>
    <property type="evidence" value="ECO:0007669"/>
    <property type="project" value="TreeGrafter"/>
</dbReference>
<feature type="region of interest" description="Disordered" evidence="8">
    <location>
        <begin position="981"/>
        <end position="1005"/>
    </location>
</feature>
<dbReference type="Proteomes" id="UP000230066">
    <property type="component" value="Unassembled WGS sequence"/>
</dbReference>
<reference evidence="9" key="1">
    <citation type="submission" date="2019-03" db="EMBL/GenBank/DDBJ databases">
        <title>Improved annotation for the trematode Fasciola hepatica.</title>
        <authorList>
            <person name="Choi Y.-J."/>
            <person name="Martin J."/>
            <person name="Mitreva M."/>
        </authorList>
    </citation>
    <scope>NUCLEOTIDE SEQUENCE [LARGE SCALE GENOMIC DNA]</scope>
</reference>
<evidence type="ECO:0000256" key="1">
    <source>
        <dbReference type="ARBA" id="ARBA00004496"/>
    </source>
</evidence>
<evidence type="ECO:0000256" key="4">
    <source>
        <dbReference type="ARBA" id="ARBA00022694"/>
    </source>
</evidence>
<dbReference type="GO" id="GO:0005737">
    <property type="term" value="C:cytoplasm"/>
    <property type="evidence" value="ECO:0007669"/>
    <property type="project" value="UniProtKB-SubCell"/>
</dbReference>
<dbReference type="Gene3D" id="2.130.10.10">
    <property type="entry name" value="YVTN repeat-like/Quinoprotein amine dehydrogenase"/>
    <property type="match status" value="2"/>
</dbReference>
<evidence type="ECO:0000256" key="5">
    <source>
        <dbReference type="ARBA" id="ARBA00022737"/>
    </source>
</evidence>
<keyword evidence="5" id="KW-0677">Repeat</keyword>
<dbReference type="InterPro" id="IPR015943">
    <property type="entry name" value="WD40/YVTN_repeat-like_dom_sf"/>
</dbReference>
<dbReference type="InterPro" id="IPR001680">
    <property type="entry name" value="WD40_rpt"/>
</dbReference>
<evidence type="ECO:0000256" key="6">
    <source>
        <dbReference type="ARBA" id="ARBA00038255"/>
    </source>
</evidence>
<keyword evidence="2" id="KW-0963">Cytoplasm</keyword>
<keyword evidence="3" id="KW-0853">WD repeat</keyword>
<feature type="compositionally biased region" description="Polar residues" evidence="8">
    <location>
        <begin position="990"/>
        <end position="1004"/>
    </location>
</feature>
<keyword evidence="4" id="KW-0819">tRNA processing</keyword>
<protein>
    <recommendedName>
        <fullName evidence="7">tRNA (34-2'-O)-methyltransferase regulator WDR6</fullName>
    </recommendedName>
</protein>
<evidence type="ECO:0000256" key="7">
    <source>
        <dbReference type="ARBA" id="ARBA00040154"/>
    </source>
</evidence>
<dbReference type="SUPFAM" id="SSF50978">
    <property type="entry name" value="WD40 repeat-like"/>
    <property type="match status" value="3"/>
</dbReference>
<dbReference type="InterPro" id="IPR051973">
    <property type="entry name" value="tRNA_Anticodon_Mtase-Reg"/>
</dbReference>
<evidence type="ECO:0000313" key="10">
    <source>
        <dbReference type="Proteomes" id="UP000230066"/>
    </source>
</evidence>
<gene>
    <name evidence="9" type="ORF">D915_000696</name>
</gene>
<evidence type="ECO:0000256" key="3">
    <source>
        <dbReference type="ARBA" id="ARBA00022574"/>
    </source>
</evidence>
<dbReference type="PANTHER" id="PTHR14344">
    <property type="entry name" value="WD REPEAT PROTEIN"/>
    <property type="match status" value="1"/>
</dbReference>
<name>A0A4E0RXZ4_FASHE</name>
<comment type="similarity">
    <text evidence="6">Belongs to the WD repeat WDR6 family.</text>
</comment>
<accession>A0A4E0RXZ4</accession>
<dbReference type="PANTHER" id="PTHR14344:SF3">
    <property type="entry name" value="WD REPEAT-CONTAINING PROTEIN 6"/>
    <property type="match status" value="1"/>
</dbReference>